<evidence type="ECO:0000313" key="3">
    <source>
        <dbReference type="Proteomes" id="UP000276133"/>
    </source>
</evidence>
<proteinExistence type="predicted"/>
<organism evidence="2 3">
    <name type="scientific">Brachionus plicatilis</name>
    <name type="common">Marine rotifer</name>
    <name type="synonym">Brachionus muelleri</name>
    <dbReference type="NCBI Taxonomy" id="10195"/>
    <lineage>
        <taxon>Eukaryota</taxon>
        <taxon>Metazoa</taxon>
        <taxon>Spiralia</taxon>
        <taxon>Gnathifera</taxon>
        <taxon>Rotifera</taxon>
        <taxon>Eurotatoria</taxon>
        <taxon>Monogononta</taxon>
        <taxon>Pseudotrocha</taxon>
        <taxon>Ploima</taxon>
        <taxon>Brachionidae</taxon>
        <taxon>Brachionus</taxon>
    </lineage>
</organism>
<feature type="chain" id="PRO_5018048003" description="NADH dehydrogenase subunit 4" evidence="1">
    <location>
        <begin position="23"/>
        <end position="41"/>
    </location>
</feature>
<geneLocation type="mitochondrion" evidence="2"/>
<evidence type="ECO:0000256" key="1">
    <source>
        <dbReference type="SAM" id="SignalP"/>
    </source>
</evidence>
<evidence type="ECO:0008006" key="4">
    <source>
        <dbReference type="Google" id="ProtNLM"/>
    </source>
</evidence>
<reference evidence="2 3" key="1">
    <citation type="journal article" date="2018" name="Sci. Rep.">
        <title>Genomic signatures of local adaptation to the degree of environmental predictability in rotifers.</title>
        <authorList>
            <person name="Franch-Gras L."/>
            <person name="Hahn C."/>
            <person name="Garcia-Roger E.M."/>
            <person name="Carmona M.J."/>
            <person name="Serra M."/>
            <person name="Gomez A."/>
        </authorList>
    </citation>
    <scope>NUCLEOTIDE SEQUENCE [LARGE SCALE GENOMIC DNA]</scope>
    <source>
        <strain evidence="2">HYR1</strain>
    </source>
</reference>
<keyword evidence="2" id="KW-0496">Mitochondrion</keyword>
<protein>
    <recommendedName>
        <fullName evidence="4">NADH dehydrogenase subunit 4</fullName>
    </recommendedName>
</protein>
<evidence type="ECO:0000313" key="2">
    <source>
        <dbReference type="EMBL" id="RMZ93325.1"/>
    </source>
</evidence>
<accession>A0A3M7P2J8</accession>
<comment type="caution">
    <text evidence="2">The sequence shown here is derived from an EMBL/GenBank/DDBJ whole genome shotgun (WGS) entry which is preliminary data.</text>
</comment>
<feature type="non-terminal residue" evidence="2">
    <location>
        <position position="41"/>
    </location>
</feature>
<name>A0A3M7P2J8_BRAPC</name>
<keyword evidence="3" id="KW-1185">Reference proteome</keyword>
<gene>
    <name evidence="2" type="ORF">BpHYR1_026389</name>
</gene>
<dbReference type="EMBL" id="REGN01013895">
    <property type="protein sequence ID" value="RMZ93325.1"/>
    <property type="molecule type" value="Genomic_DNA"/>
</dbReference>
<dbReference type="AlphaFoldDB" id="A0A3M7P2J8"/>
<feature type="signal peptide" evidence="1">
    <location>
        <begin position="1"/>
        <end position="22"/>
    </location>
</feature>
<sequence length="41" mass="4583">MVMFSWMLSILSLLTLLSPPLMFNPNGTSYSLTPFYAPSLT</sequence>
<keyword evidence="1" id="KW-0732">Signal</keyword>
<dbReference type="Proteomes" id="UP000276133">
    <property type="component" value="Unassembled WGS sequence"/>
</dbReference>